<keyword evidence="4" id="KW-1185">Reference proteome</keyword>
<organism evidence="3 4">
    <name type="scientific">Bacillus norwichensis</name>
    <dbReference type="NCBI Taxonomy" id="2762217"/>
    <lineage>
        <taxon>Bacteria</taxon>
        <taxon>Bacillati</taxon>
        <taxon>Bacillota</taxon>
        <taxon>Bacilli</taxon>
        <taxon>Bacillales</taxon>
        <taxon>Bacillaceae</taxon>
        <taxon>Bacillus</taxon>
    </lineage>
</organism>
<comment type="caution">
    <text evidence="3">The sequence shown here is derived from an EMBL/GenBank/DDBJ whole genome shotgun (WGS) entry which is preliminary data.</text>
</comment>
<dbReference type="RefSeq" id="WP_191811937.1">
    <property type="nucleotide sequence ID" value="NZ_JACSPV010000011.1"/>
</dbReference>
<dbReference type="PANTHER" id="PTHR42951">
    <property type="entry name" value="METALLO-BETA-LACTAMASE DOMAIN-CONTAINING"/>
    <property type="match status" value="1"/>
</dbReference>
<dbReference type="SMART" id="SM00849">
    <property type="entry name" value="Lactamase_B"/>
    <property type="match status" value="1"/>
</dbReference>
<reference evidence="3 4" key="1">
    <citation type="submission" date="2020-08" db="EMBL/GenBank/DDBJ databases">
        <title>A Genomic Blueprint of the Chicken Gut Microbiome.</title>
        <authorList>
            <person name="Gilroy R."/>
            <person name="Ravi A."/>
            <person name="Getino M."/>
            <person name="Pursley I."/>
            <person name="Horton D.L."/>
            <person name="Alikhan N.-F."/>
            <person name="Baker D."/>
            <person name="Gharbi K."/>
            <person name="Hall N."/>
            <person name="Watson M."/>
            <person name="Adriaenssens E.M."/>
            <person name="Foster-Nyarko E."/>
            <person name="Jarju S."/>
            <person name="Secka A."/>
            <person name="Antonio M."/>
            <person name="Oren A."/>
            <person name="Chaudhuri R."/>
            <person name="La Ragione R.M."/>
            <person name="Hildebrand F."/>
            <person name="Pallen M.J."/>
        </authorList>
    </citation>
    <scope>NUCLEOTIDE SEQUENCE [LARGE SCALE GENOMIC DNA]</scope>
    <source>
        <strain evidence="3 4">Sa1BUA2</strain>
    </source>
</reference>
<evidence type="ECO:0000313" key="4">
    <source>
        <dbReference type="Proteomes" id="UP000648182"/>
    </source>
</evidence>
<evidence type="ECO:0000256" key="1">
    <source>
        <dbReference type="SAM" id="MobiDB-lite"/>
    </source>
</evidence>
<dbReference type="InterPro" id="IPR050855">
    <property type="entry name" value="NDM-1-like"/>
</dbReference>
<feature type="domain" description="Metallo-beta-lactamase" evidence="2">
    <location>
        <begin position="20"/>
        <end position="214"/>
    </location>
</feature>
<dbReference type="InterPro" id="IPR036866">
    <property type="entry name" value="RibonucZ/Hydroxyglut_hydro"/>
</dbReference>
<evidence type="ECO:0000313" key="3">
    <source>
        <dbReference type="EMBL" id="MBD8005205.1"/>
    </source>
</evidence>
<feature type="region of interest" description="Disordered" evidence="1">
    <location>
        <begin position="97"/>
        <end position="121"/>
    </location>
</feature>
<proteinExistence type="predicted"/>
<dbReference type="Proteomes" id="UP000648182">
    <property type="component" value="Unassembled WGS sequence"/>
</dbReference>
<feature type="compositionally biased region" description="Basic and acidic residues" evidence="1">
    <location>
        <begin position="97"/>
        <end position="108"/>
    </location>
</feature>
<dbReference type="CDD" id="cd07721">
    <property type="entry name" value="yflN-like_MBL-fold"/>
    <property type="match status" value="1"/>
</dbReference>
<accession>A0ABR8VKA5</accession>
<evidence type="ECO:0000259" key="2">
    <source>
        <dbReference type="SMART" id="SM00849"/>
    </source>
</evidence>
<dbReference type="Pfam" id="PF00753">
    <property type="entry name" value="Lactamase_B"/>
    <property type="match status" value="1"/>
</dbReference>
<dbReference type="PANTHER" id="PTHR42951:SF9">
    <property type="entry name" value="METAL-DEPENDENT HYDROLASE"/>
    <property type="match status" value="1"/>
</dbReference>
<dbReference type="InterPro" id="IPR001279">
    <property type="entry name" value="Metallo-B-lactamas"/>
</dbReference>
<protein>
    <submittedName>
        <fullName evidence="3">MBL fold metallo-hydrolase</fullName>
    </submittedName>
</protein>
<dbReference type="EMBL" id="JACSPV010000011">
    <property type="protein sequence ID" value="MBD8005205.1"/>
    <property type="molecule type" value="Genomic_DNA"/>
</dbReference>
<dbReference type="SUPFAM" id="SSF56281">
    <property type="entry name" value="Metallo-hydrolase/oxidoreductase"/>
    <property type="match status" value="1"/>
</dbReference>
<gene>
    <name evidence="3" type="ORF">H9631_08930</name>
</gene>
<dbReference type="Gene3D" id="3.60.15.10">
    <property type="entry name" value="Ribonuclease Z/Hydroxyacylglutathione hydrolase-like"/>
    <property type="match status" value="1"/>
</dbReference>
<name>A0ABR8VKA5_9BACI</name>
<sequence length="237" mass="26022">MKVVKEGFIHQLNFYPTLFPVSCYFVEEENELTLVDTALPNCYKSIIDTAQKIGKPLTRIVLTHAHGDHIGSLDKLKEMLPDVMVYISKRDERLLRGDRSLDENENKTPIKGGVPKPGEIKTQPDVLLQEGDRIGSLKAISTPGHTPGSMSFIDERTKAIIAGDAFQTRGGVSVSGHTQVLFPFPAIATWNKEVALKSAIKIKNQNPSLLAVGHGKMLKQPGSIIELAISKLEKTIS</sequence>